<sequence length="378" mass="41087">MASPQWLLVMVQKCAMMEREVTGEQLLPFCWLHGTLDPQAATPRKVGASRIRKPVPQACSPHAVGARIRRRAKAAQFSRLQDTKEAKGCRAPSLWGTKKAEAAQGRGRDRAQRQHREKEREARRQTPEREREGGGGQKEREREREREREIGQGTARKGSSRARKESRAGQKERASQETRRESAQREKEGGSALEGRGCRAGPRRKRGRPGRSRGRARPGGPAVRSSLPRRAVAKLPRGLFFAETRGRAGRGGSPPPLLPLPFPSSSPESPPPPARAPSSPSLPSPRLACRCSIPSHPGGEAGRRAGGRARSWANVPPPSPAPSLSPPLLLLFLLLLALGRTTAGPGSARRTEPGSRRGGCGGPFPPILRPFDHHPPPF</sequence>
<reference evidence="3" key="1">
    <citation type="submission" date="2025-08" db="UniProtKB">
        <authorList>
            <consortium name="RefSeq"/>
        </authorList>
    </citation>
    <scope>IDENTIFICATION</scope>
</reference>
<proteinExistence type="predicted"/>
<accession>A0ABM5ENX1</accession>
<evidence type="ECO:0000256" key="1">
    <source>
        <dbReference type="SAM" id="MobiDB-lite"/>
    </source>
</evidence>
<dbReference type="Proteomes" id="UP001652642">
    <property type="component" value="Chromosome 7"/>
</dbReference>
<feature type="compositionally biased region" description="Pro residues" evidence="1">
    <location>
        <begin position="253"/>
        <end position="283"/>
    </location>
</feature>
<feature type="region of interest" description="Disordered" evidence="1">
    <location>
        <begin position="75"/>
        <end position="322"/>
    </location>
</feature>
<feature type="compositionally biased region" description="Basic and acidic residues" evidence="1">
    <location>
        <begin position="98"/>
        <end position="150"/>
    </location>
</feature>
<evidence type="ECO:0000313" key="3">
    <source>
        <dbReference type="RefSeq" id="XP_072834853.1"/>
    </source>
</evidence>
<feature type="region of interest" description="Disordered" evidence="1">
    <location>
        <begin position="343"/>
        <end position="378"/>
    </location>
</feature>
<name>A0ABM5ENX1_9SAUR</name>
<dbReference type="RefSeq" id="XP_072834853.1">
    <property type="nucleotide sequence ID" value="XM_072978752.1"/>
</dbReference>
<organism evidence="2 3">
    <name type="scientific">Pogona vitticeps</name>
    <name type="common">central bearded dragon</name>
    <dbReference type="NCBI Taxonomy" id="103695"/>
    <lineage>
        <taxon>Eukaryota</taxon>
        <taxon>Metazoa</taxon>
        <taxon>Chordata</taxon>
        <taxon>Craniata</taxon>
        <taxon>Vertebrata</taxon>
        <taxon>Euteleostomi</taxon>
        <taxon>Lepidosauria</taxon>
        <taxon>Squamata</taxon>
        <taxon>Bifurcata</taxon>
        <taxon>Unidentata</taxon>
        <taxon>Episquamata</taxon>
        <taxon>Toxicofera</taxon>
        <taxon>Iguania</taxon>
        <taxon>Acrodonta</taxon>
        <taxon>Agamidae</taxon>
        <taxon>Amphibolurinae</taxon>
        <taxon>Pogona</taxon>
    </lineage>
</organism>
<dbReference type="GeneID" id="140701776"/>
<feature type="compositionally biased region" description="Basic residues" evidence="1">
    <location>
        <begin position="201"/>
        <end position="216"/>
    </location>
</feature>
<feature type="compositionally biased region" description="Basic and acidic residues" evidence="1">
    <location>
        <begin position="162"/>
        <end position="189"/>
    </location>
</feature>
<gene>
    <name evidence="3" type="primary">LOC140701776</name>
</gene>
<evidence type="ECO:0000313" key="2">
    <source>
        <dbReference type="Proteomes" id="UP001652642"/>
    </source>
</evidence>
<keyword evidence="2" id="KW-1185">Reference proteome</keyword>
<protein>
    <submittedName>
        <fullName evidence="3">Uncharacterized protein</fullName>
    </submittedName>
</protein>